<keyword evidence="1" id="KW-0472">Membrane</keyword>
<proteinExistence type="predicted"/>
<evidence type="ECO:0000256" key="1">
    <source>
        <dbReference type="SAM" id="Phobius"/>
    </source>
</evidence>
<organism evidence="2 3">
    <name type="scientific">Hyella patelloides LEGE 07179</name>
    <dbReference type="NCBI Taxonomy" id="945734"/>
    <lineage>
        <taxon>Bacteria</taxon>
        <taxon>Bacillati</taxon>
        <taxon>Cyanobacteriota</taxon>
        <taxon>Cyanophyceae</taxon>
        <taxon>Pleurocapsales</taxon>
        <taxon>Hyellaceae</taxon>
        <taxon>Hyella</taxon>
    </lineage>
</organism>
<keyword evidence="1" id="KW-0812">Transmembrane</keyword>
<dbReference type="AlphaFoldDB" id="A0A563W2W8"/>
<evidence type="ECO:0000313" key="3">
    <source>
        <dbReference type="Proteomes" id="UP000320055"/>
    </source>
</evidence>
<evidence type="ECO:0000313" key="2">
    <source>
        <dbReference type="EMBL" id="VEP18042.1"/>
    </source>
</evidence>
<feature type="transmembrane region" description="Helical" evidence="1">
    <location>
        <begin position="62"/>
        <end position="80"/>
    </location>
</feature>
<keyword evidence="3" id="KW-1185">Reference proteome</keyword>
<dbReference type="RefSeq" id="WP_144867327.1">
    <property type="nucleotide sequence ID" value="NZ_LR213827.1"/>
</dbReference>
<reference evidence="2 3" key="1">
    <citation type="submission" date="2019-01" db="EMBL/GenBank/DDBJ databases">
        <authorList>
            <person name="Brito A."/>
        </authorList>
    </citation>
    <scope>NUCLEOTIDE SEQUENCE [LARGE SCALE GENOMIC DNA]</scope>
    <source>
        <strain evidence="2">1</strain>
    </source>
</reference>
<keyword evidence="1" id="KW-1133">Transmembrane helix</keyword>
<accession>A0A563W2W8</accession>
<name>A0A563W2W8_9CYAN</name>
<dbReference type="OrthoDB" id="589279at2"/>
<dbReference type="EMBL" id="CAACVJ010000645">
    <property type="protein sequence ID" value="VEP18042.1"/>
    <property type="molecule type" value="Genomic_DNA"/>
</dbReference>
<protein>
    <submittedName>
        <fullName evidence="2">Uncharacterized protein</fullName>
    </submittedName>
</protein>
<dbReference type="Proteomes" id="UP000320055">
    <property type="component" value="Unassembled WGS sequence"/>
</dbReference>
<gene>
    <name evidence="2" type="ORF">H1P_680010</name>
</gene>
<sequence>MTNAESKQQYEGAILQQLIKNSERLVVVEQDTSQLKEDLSQLKQDMAYVKPKVENIDKTLGVIKWILVTIALSIIANIFSEQINAWLF</sequence>